<dbReference type="EC" id="2.3.1.286" evidence="1"/>
<dbReference type="InterPro" id="IPR029035">
    <property type="entry name" value="DHS-like_NAD/FAD-binding_dom"/>
</dbReference>
<dbReference type="Gene3D" id="2.60.40.1970">
    <property type="entry name" value="YEATS domain"/>
    <property type="match status" value="1"/>
</dbReference>
<organism evidence="12 13">
    <name type="scientific">Oopsacas minuta</name>
    <dbReference type="NCBI Taxonomy" id="111878"/>
    <lineage>
        <taxon>Eukaryota</taxon>
        <taxon>Metazoa</taxon>
        <taxon>Porifera</taxon>
        <taxon>Hexactinellida</taxon>
        <taxon>Hexasterophora</taxon>
        <taxon>Lyssacinosida</taxon>
        <taxon>Leucopsacidae</taxon>
        <taxon>Oopsacas</taxon>
    </lineage>
</organism>
<dbReference type="GO" id="GO:0070403">
    <property type="term" value="F:NAD+ binding"/>
    <property type="evidence" value="ECO:0007669"/>
    <property type="project" value="InterPro"/>
</dbReference>
<comment type="similarity">
    <text evidence="7">Belongs to the sirtuin family. Class IV subfamily.</text>
</comment>
<feature type="binding site" evidence="8">
    <location>
        <position position="166"/>
    </location>
    <ligand>
        <name>Zn(2+)</name>
        <dbReference type="ChEBI" id="CHEBI:29105"/>
    </ligand>
</feature>
<dbReference type="PROSITE" id="PS51037">
    <property type="entry name" value="YEATS"/>
    <property type="match status" value="1"/>
</dbReference>
<accession>A0AAV7KHN8</accession>
<dbReference type="GO" id="GO:0046872">
    <property type="term" value="F:metal ion binding"/>
    <property type="evidence" value="ECO:0007669"/>
    <property type="project" value="UniProtKB-KW"/>
</dbReference>
<evidence type="ECO:0000256" key="8">
    <source>
        <dbReference type="PROSITE-ProRule" id="PRU00236"/>
    </source>
</evidence>
<proteinExistence type="inferred from homology"/>
<feature type="domain" description="YEATS" evidence="11">
    <location>
        <begin position="271"/>
        <end position="411"/>
    </location>
</feature>
<dbReference type="FunFam" id="3.40.50.1220:FF:000038">
    <property type="entry name" value="NAD-dependent protein deacetylase sirtuin-6 isoform X2"/>
    <property type="match status" value="1"/>
</dbReference>
<dbReference type="GO" id="GO:0141050">
    <property type="term" value="F:histone H3K deacetylase activity"/>
    <property type="evidence" value="ECO:0007669"/>
    <property type="project" value="UniProtKB-ARBA"/>
</dbReference>
<evidence type="ECO:0000256" key="9">
    <source>
        <dbReference type="PROSITE-ProRule" id="PRU00376"/>
    </source>
</evidence>
<gene>
    <name evidence="12" type="ORF">LOD99_10304</name>
</gene>
<evidence type="ECO:0000256" key="3">
    <source>
        <dbReference type="ARBA" id="ARBA00022723"/>
    </source>
</evidence>
<evidence type="ECO:0000313" key="12">
    <source>
        <dbReference type="EMBL" id="KAI6660693.1"/>
    </source>
</evidence>
<dbReference type="Proteomes" id="UP001165289">
    <property type="component" value="Unassembled WGS sequence"/>
</dbReference>
<keyword evidence="3 8" id="KW-0479">Metal-binding</keyword>
<feature type="domain" description="Deacetylase sirtuin-type" evidence="10">
    <location>
        <begin position="17"/>
        <end position="271"/>
    </location>
</feature>
<feature type="binding site" evidence="8">
    <location>
        <position position="134"/>
    </location>
    <ligand>
        <name>Zn(2+)</name>
        <dbReference type="ChEBI" id="CHEBI:29105"/>
    </ligand>
</feature>
<keyword evidence="2" id="KW-0808">Transferase</keyword>
<comment type="caution">
    <text evidence="12">The sequence shown here is derived from an EMBL/GenBank/DDBJ whole genome shotgun (WGS) entry which is preliminary data.</text>
</comment>
<dbReference type="PANTHER" id="PTHR11085">
    <property type="entry name" value="NAD-DEPENDENT PROTEIN DEACYLASE SIRTUIN-5, MITOCHONDRIAL-RELATED"/>
    <property type="match status" value="1"/>
</dbReference>
<reference evidence="12 13" key="1">
    <citation type="journal article" date="2023" name="BMC Biol.">
        <title>The compact genome of the sponge Oopsacas minuta (Hexactinellida) is lacking key metazoan core genes.</title>
        <authorList>
            <person name="Santini S."/>
            <person name="Schenkelaars Q."/>
            <person name="Jourda C."/>
            <person name="Duchesne M."/>
            <person name="Belahbib H."/>
            <person name="Rocher C."/>
            <person name="Selva M."/>
            <person name="Riesgo A."/>
            <person name="Vervoort M."/>
            <person name="Leys S.P."/>
            <person name="Kodjabachian L."/>
            <person name="Le Bivic A."/>
            <person name="Borchiellini C."/>
            <person name="Claverie J.M."/>
            <person name="Renard E."/>
        </authorList>
    </citation>
    <scope>NUCLEOTIDE SEQUENCE [LARGE SCALE GENOMIC DNA]</scope>
    <source>
        <strain evidence="12">SPO-2</strain>
    </source>
</reference>
<evidence type="ECO:0000259" key="11">
    <source>
        <dbReference type="PROSITE" id="PS51037"/>
    </source>
</evidence>
<dbReference type="InterPro" id="IPR055129">
    <property type="entry name" value="YEATS_dom"/>
</dbReference>
<dbReference type="PANTHER" id="PTHR11085:SF10">
    <property type="entry name" value="NAD-DEPENDENT PROTEIN DEACYLASE SIRTUIN-5, MITOCHONDRIAL-RELATED"/>
    <property type="match status" value="1"/>
</dbReference>
<feature type="active site" description="Proton acceptor" evidence="8">
    <location>
        <position position="123"/>
    </location>
</feature>
<dbReference type="InterPro" id="IPR026590">
    <property type="entry name" value="Ssirtuin_cat_dom"/>
</dbReference>
<dbReference type="AlphaFoldDB" id="A0AAV7KHN8"/>
<keyword evidence="4 8" id="KW-0862">Zinc</keyword>
<evidence type="ECO:0000256" key="7">
    <source>
        <dbReference type="ARBA" id="ARBA00038170"/>
    </source>
</evidence>
<evidence type="ECO:0000256" key="4">
    <source>
        <dbReference type="ARBA" id="ARBA00022833"/>
    </source>
</evidence>
<dbReference type="PROSITE" id="PS50305">
    <property type="entry name" value="SIRTUIN"/>
    <property type="match status" value="1"/>
</dbReference>
<dbReference type="Gene3D" id="3.40.50.1220">
    <property type="entry name" value="TPP-binding domain"/>
    <property type="match status" value="1"/>
</dbReference>
<comment type="subcellular location">
    <subcellularLocation>
        <location evidence="9">Nucleus</location>
    </subcellularLocation>
</comment>
<feature type="binding site" evidence="8">
    <location>
        <position position="131"/>
    </location>
    <ligand>
        <name>Zn(2+)</name>
        <dbReference type="ChEBI" id="CHEBI:29105"/>
    </ligand>
</feature>
<dbReference type="InterPro" id="IPR050134">
    <property type="entry name" value="NAD-dep_sirtuin_deacylases"/>
</dbReference>
<evidence type="ECO:0000256" key="5">
    <source>
        <dbReference type="ARBA" id="ARBA00023027"/>
    </source>
</evidence>
<dbReference type="Pfam" id="PF03366">
    <property type="entry name" value="YEATS"/>
    <property type="match status" value="1"/>
</dbReference>
<dbReference type="EMBL" id="JAKMXF010000028">
    <property type="protein sequence ID" value="KAI6660693.1"/>
    <property type="molecule type" value="Genomic_DNA"/>
</dbReference>
<evidence type="ECO:0000256" key="1">
    <source>
        <dbReference type="ARBA" id="ARBA00012928"/>
    </source>
</evidence>
<evidence type="ECO:0000259" key="10">
    <source>
        <dbReference type="PROSITE" id="PS50305"/>
    </source>
</evidence>
<evidence type="ECO:0000256" key="2">
    <source>
        <dbReference type="ARBA" id="ARBA00022679"/>
    </source>
</evidence>
<dbReference type="SUPFAM" id="SSF52467">
    <property type="entry name" value="DHS-like NAD/FAD-binding domain"/>
    <property type="match status" value="1"/>
</dbReference>
<dbReference type="InterPro" id="IPR003000">
    <property type="entry name" value="Sirtuin"/>
</dbReference>
<protein>
    <recommendedName>
        <fullName evidence="1">protein acetyllysine N-acetyltransferase</fullName>
        <ecNumber evidence="1">2.3.1.286</ecNumber>
    </recommendedName>
</protein>
<dbReference type="Gene3D" id="2.20.28.200">
    <property type="match status" value="1"/>
</dbReference>
<dbReference type="Pfam" id="PF02146">
    <property type="entry name" value="SIR2"/>
    <property type="match status" value="1"/>
</dbReference>
<dbReference type="GO" id="GO:0005634">
    <property type="term" value="C:nucleus"/>
    <property type="evidence" value="ECO:0007669"/>
    <property type="project" value="UniProtKB-SubCell"/>
</dbReference>
<dbReference type="GO" id="GO:0017136">
    <property type="term" value="F:histone deacetylase activity, NAD-dependent"/>
    <property type="evidence" value="ECO:0007669"/>
    <property type="project" value="TreeGrafter"/>
</dbReference>
<feature type="binding site" evidence="8">
    <location>
        <position position="176"/>
    </location>
    <ligand>
        <name>Zn(2+)</name>
        <dbReference type="ChEBI" id="CHEBI:29105"/>
    </ligand>
</feature>
<sequence length="411" mass="46164">MANTVDLDEIEEFEDKPADLEVKIKKLANMVRDCKHLVVFTGAGISTSASIPDYRGPNGVWTLKAQGKKPKARTSFDDAIPTPCHMTLKELQDRNILKYVVSQNVDGLHRRSGIRKECISELHGNCYLEVCWSCSYEQLRHKEVRMKPNPFNGRCKPCLKRVPHFCHCTLDKCVKCKTPMRDSIIHFGENLPEKALALAYENGREADIMIVLGSSLRVSPANDVPEETVGKGGKLVIVNLQKTPLDGSAALRIFARTDLVCQMLMKELAIPIPQFIPHRIIYIGNTHEEISTGKQSAVDSESATEKKSSHKWTVYLRGEPGTDLTPFIGAVSFHLHTTFKPDVITLYKPPYEVTKVGWGIFNVNLVVELNNGMISEYNHMLDFNQENVSTKETLFLQQGPPEMIEEGTDQL</sequence>
<keyword evidence="6 9" id="KW-0539">Nucleus</keyword>
<evidence type="ECO:0000256" key="6">
    <source>
        <dbReference type="ARBA" id="ARBA00023242"/>
    </source>
</evidence>
<name>A0AAV7KHN8_9METZ</name>
<keyword evidence="13" id="KW-1185">Reference proteome</keyword>
<evidence type="ECO:0000313" key="13">
    <source>
        <dbReference type="Proteomes" id="UP001165289"/>
    </source>
</evidence>
<keyword evidence="5" id="KW-0520">NAD</keyword>
<dbReference type="InterPro" id="IPR038704">
    <property type="entry name" value="YEAST_sf"/>
</dbReference>